<reference evidence="1 2" key="1">
    <citation type="submission" date="2024-09" db="EMBL/GenBank/DDBJ databases">
        <authorList>
            <person name="Sun Q."/>
            <person name="Mori K."/>
        </authorList>
    </citation>
    <scope>NUCLEOTIDE SEQUENCE [LARGE SCALE GENOMIC DNA]</scope>
    <source>
        <strain evidence="1 2">CGMCC 1.15906</strain>
    </source>
</reference>
<evidence type="ECO:0000313" key="2">
    <source>
        <dbReference type="Proteomes" id="UP001589890"/>
    </source>
</evidence>
<protein>
    <submittedName>
        <fullName evidence="1">Uncharacterized protein</fullName>
    </submittedName>
</protein>
<organism evidence="1 2">
    <name type="scientific">Kribbella deserti</name>
    <dbReference type="NCBI Taxonomy" id="1926257"/>
    <lineage>
        <taxon>Bacteria</taxon>
        <taxon>Bacillati</taxon>
        <taxon>Actinomycetota</taxon>
        <taxon>Actinomycetes</taxon>
        <taxon>Propionibacteriales</taxon>
        <taxon>Kribbellaceae</taxon>
        <taxon>Kribbella</taxon>
    </lineage>
</organism>
<dbReference type="EMBL" id="JBHLTC010000038">
    <property type="protein sequence ID" value="MFC0628292.1"/>
    <property type="molecule type" value="Genomic_DNA"/>
</dbReference>
<keyword evidence="2" id="KW-1185">Reference proteome</keyword>
<proteinExistence type="predicted"/>
<evidence type="ECO:0000313" key="1">
    <source>
        <dbReference type="EMBL" id="MFC0628292.1"/>
    </source>
</evidence>
<dbReference type="RefSeq" id="WP_380054307.1">
    <property type="nucleotide sequence ID" value="NZ_JBHLTC010000038.1"/>
</dbReference>
<name>A0ABV6QX74_9ACTN</name>
<accession>A0ABV6QX74</accession>
<comment type="caution">
    <text evidence="1">The sequence shown here is derived from an EMBL/GenBank/DDBJ whole genome shotgun (WGS) entry which is preliminary data.</text>
</comment>
<sequence length="108" mass="11782">MAALIRERASAAGVVVRVEVHSRELAGASGVGVDWDGGDLLFEVVDWVDGVRILDPNGEDVSIADALQYFELRAFGHTPTQAWAGISPPPWRLRQRLRGVRAYVSEPS</sequence>
<dbReference type="Proteomes" id="UP001589890">
    <property type="component" value="Unassembled WGS sequence"/>
</dbReference>
<gene>
    <name evidence="1" type="ORF">ACFFGN_29755</name>
</gene>